<dbReference type="NCBIfam" id="TIGR02358">
    <property type="entry name" value="thia_cytX"/>
    <property type="match status" value="1"/>
</dbReference>
<dbReference type="PANTHER" id="PTHR30569:SF0">
    <property type="entry name" value="CYTOSINE PERMEASE"/>
    <property type="match status" value="1"/>
</dbReference>
<dbReference type="Pfam" id="PF02133">
    <property type="entry name" value="Transp_cyt_pur"/>
    <property type="match status" value="1"/>
</dbReference>
<feature type="transmembrane region" description="Helical" evidence="6">
    <location>
        <begin position="216"/>
        <end position="236"/>
    </location>
</feature>
<feature type="transmembrane region" description="Helical" evidence="6">
    <location>
        <begin position="376"/>
        <end position="396"/>
    </location>
</feature>
<feature type="transmembrane region" description="Helical" evidence="6">
    <location>
        <begin position="320"/>
        <end position="341"/>
    </location>
</feature>
<feature type="transmembrane region" description="Helical" evidence="6">
    <location>
        <begin position="151"/>
        <end position="169"/>
    </location>
</feature>
<comment type="similarity">
    <text evidence="2">Belongs to the purine-cytosine permease (2.A.39) family.</text>
</comment>
<evidence type="ECO:0000256" key="5">
    <source>
        <dbReference type="ARBA" id="ARBA00023136"/>
    </source>
</evidence>
<accession>A0AAD0ADH9</accession>
<dbReference type="GO" id="GO:0015209">
    <property type="term" value="F:cytosine transmembrane transporter activity"/>
    <property type="evidence" value="ECO:0007669"/>
    <property type="project" value="InterPro"/>
</dbReference>
<feature type="transmembrane region" description="Helical" evidence="6">
    <location>
        <begin position="256"/>
        <end position="276"/>
    </location>
</feature>
<evidence type="ECO:0000256" key="4">
    <source>
        <dbReference type="ARBA" id="ARBA00022989"/>
    </source>
</evidence>
<proteinExistence type="inferred from homology"/>
<gene>
    <name evidence="7" type="primary">cytX</name>
    <name evidence="7" type="ORF">YHS_02690</name>
</gene>
<keyword evidence="4 6" id="KW-1133">Transmembrane helix</keyword>
<dbReference type="PANTHER" id="PTHR30569">
    <property type="entry name" value="CYTOSINE TRANSPORTER CODB"/>
    <property type="match status" value="1"/>
</dbReference>
<name>A0AAD0ADH9_FAUOS</name>
<reference evidence="7" key="1">
    <citation type="submission" date="2017-11" db="EMBL/GenBank/DDBJ databases">
        <title>Complete Genome Sequence from Moraxella oslensis YHS isolated from human skin.</title>
        <authorList>
            <person name="Lee K."/>
            <person name="Lim J.Y."/>
            <person name="Hwang I."/>
        </authorList>
    </citation>
    <scope>NUCLEOTIDE SEQUENCE</scope>
    <source>
        <strain evidence="7">YHS</strain>
    </source>
</reference>
<dbReference type="GO" id="GO:0005886">
    <property type="term" value="C:plasma membrane"/>
    <property type="evidence" value="ECO:0007669"/>
    <property type="project" value="TreeGrafter"/>
</dbReference>
<dbReference type="InterPro" id="IPR030191">
    <property type="entry name" value="CodB"/>
</dbReference>
<keyword evidence="5 6" id="KW-0472">Membrane</keyword>
<protein>
    <submittedName>
        <fullName evidence="7">Hydroxymethylpyrimidine transporter CytX</fullName>
    </submittedName>
</protein>
<evidence type="ECO:0000256" key="6">
    <source>
        <dbReference type="SAM" id="Phobius"/>
    </source>
</evidence>
<comment type="subcellular location">
    <subcellularLocation>
        <location evidence="1">Membrane</location>
        <topology evidence="1">Multi-pass membrane protein</topology>
    </subcellularLocation>
</comment>
<dbReference type="InterPro" id="IPR012732">
    <property type="entry name" value="Thia_CytX"/>
</dbReference>
<evidence type="ECO:0000256" key="3">
    <source>
        <dbReference type="ARBA" id="ARBA00022692"/>
    </source>
</evidence>
<feature type="transmembrane region" description="Helical" evidence="6">
    <location>
        <begin position="20"/>
        <end position="41"/>
    </location>
</feature>
<evidence type="ECO:0000256" key="1">
    <source>
        <dbReference type="ARBA" id="ARBA00004141"/>
    </source>
</evidence>
<feature type="transmembrane region" description="Helical" evidence="6">
    <location>
        <begin position="118"/>
        <end position="139"/>
    </location>
</feature>
<dbReference type="EMBL" id="CP024176">
    <property type="protein sequence ID" value="ATQ82827.1"/>
    <property type="molecule type" value="Genomic_DNA"/>
</dbReference>
<feature type="transmembrane region" description="Helical" evidence="6">
    <location>
        <begin position="297"/>
        <end position="314"/>
    </location>
</feature>
<organism evidence="7">
    <name type="scientific">Faucicola osloensis</name>
    <name type="common">Moraxella osloensis</name>
    <dbReference type="NCBI Taxonomy" id="34062"/>
    <lineage>
        <taxon>Bacteria</taxon>
        <taxon>Pseudomonadati</taxon>
        <taxon>Pseudomonadota</taxon>
        <taxon>Gammaproteobacteria</taxon>
        <taxon>Moraxellales</taxon>
        <taxon>Moraxellaceae</taxon>
        <taxon>Faucicola</taxon>
    </lineage>
</organism>
<feature type="transmembrane region" description="Helical" evidence="6">
    <location>
        <begin position="47"/>
        <end position="70"/>
    </location>
</feature>
<dbReference type="InterPro" id="IPR001248">
    <property type="entry name" value="Pur-cyt_permease"/>
</dbReference>
<evidence type="ECO:0000313" key="7">
    <source>
        <dbReference type="EMBL" id="ATQ82827.1"/>
    </source>
</evidence>
<feature type="transmembrane region" description="Helical" evidence="6">
    <location>
        <begin position="91"/>
        <end position="112"/>
    </location>
</feature>
<dbReference type="Gene3D" id="1.10.4160.10">
    <property type="entry name" value="Hydantoin permease"/>
    <property type="match status" value="1"/>
</dbReference>
<sequence length="405" mass="43475">MDSAQTTHQTGSQTTSSHHALLWAGAAVSIAEILTGTYLAPLGWERGLLAIVIGHMIGGVLFFLVGYIGATQRKSAMETVKGSFGFQGGMLFALLNVVQLVGWTAIMIYDGALAVNGIWAIGQAAWCGVIGALIVLWLWMGNRFFGKINALAVAGLFMLTLILSFKLFNLGAGDVAATKDVAAAMSFGAAVELAVIMPLSWLPLVSDYTRNAQKPLQATLVSTVSYGVISAWMYAIGLGMALYTQTSDFAQMLLQLGLGVTGLLLIVLATVTTTFLDAYSAGVSGVSLWKKLPEKGLAIGITLICTIAAMLFPMDDITEFLYFLGSVFAPMAAIQIVDFFILKNTGIKQRFNVKNLIVWAIGFCLYRYWLAHPLDIGNTLPVIMVTMLLCFLVNVFTKNNAISHA</sequence>
<keyword evidence="3 6" id="KW-0812">Transmembrane</keyword>
<dbReference type="AlphaFoldDB" id="A0AAD0ADH9"/>
<feature type="transmembrane region" description="Helical" evidence="6">
    <location>
        <begin position="181"/>
        <end position="204"/>
    </location>
</feature>
<evidence type="ECO:0000256" key="2">
    <source>
        <dbReference type="ARBA" id="ARBA00008974"/>
    </source>
</evidence>